<dbReference type="CDD" id="cd19527">
    <property type="entry name" value="RecA-like_PEX6_r2"/>
    <property type="match status" value="1"/>
</dbReference>
<dbReference type="GO" id="GO:0005829">
    <property type="term" value="C:cytosol"/>
    <property type="evidence" value="ECO:0007669"/>
    <property type="project" value="TreeGrafter"/>
</dbReference>
<dbReference type="EMBL" id="GGEC01046529">
    <property type="protein sequence ID" value="MBX27013.1"/>
    <property type="molecule type" value="Transcribed_RNA"/>
</dbReference>
<dbReference type="GO" id="GO:0016887">
    <property type="term" value="F:ATP hydrolysis activity"/>
    <property type="evidence" value="ECO:0007669"/>
    <property type="project" value="InterPro"/>
</dbReference>
<feature type="domain" description="AAA+ ATPase" evidence="11">
    <location>
        <begin position="558"/>
        <end position="698"/>
    </location>
</feature>
<dbReference type="SUPFAM" id="SSF52540">
    <property type="entry name" value="P-loop containing nucleoside triphosphate hydrolases"/>
    <property type="match status" value="2"/>
</dbReference>
<organism evidence="12">
    <name type="scientific">Rhizophora mucronata</name>
    <name type="common">Asiatic mangrove</name>
    <dbReference type="NCBI Taxonomy" id="61149"/>
    <lineage>
        <taxon>Eukaryota</taxon>
        <taxon>Viridiplantae</taxon>
        <taxon>Streptophyta</taxon>
        <taxon>Embryophyta</taxon>
        <taxon>Tracheophyta</taxon>
        <taxon>Spermatophyta</taxon>
        <taxon>Magnoliopsida</taxon>
        <taxon>eudicotyledons</taxon>
        <taxon>Gunneridae</taxon>
        <taxon>Pentapetalae</taxon>
        <taxon>rosids</taxon>
        <taxon>fabids</taxon>
        <taxon>Malpighiales</taxon>
        <taxon>Rhizophoraceae</taxon>
        <taxon>Rhizophora</taxon>
    </lineage>
</organism>
<evidence type="ECO:0000256" key="4">
    <source>
        <dbReference type="ARBA" id="ARBA00022741"/>
    </source>
</evidence>
<dbReference type="InterPro" id="IPR050168">
    <property type="entry name" value="AAA_ATPase_domain"/>
</dbReference>
<accession>A0A2P2M9X4</accession>
<dbReference type="Gene3D" id="3.40.50.300">
    <property type="entry name" value="P-loop containing nucleotide triphosphate hydrolases"/>
    <property type="match status" value="2"/>
</dbReference>
<evidence type="ECO:0000256" key="7">
    <source>
        <dbReference type="ARBA" id="ARBA00023136"/>
    </source>
</evidence>
<keyword evidence="5" id="KW-0378">Hydrolase</keyword>
<dbReference type="InterPro" id="IPR003959">
    <property type="entry name" value="ATPase_AAA_core"/>
</dbReference>
<dbReference type="FunFam" id="3.40.50.300:FF:000109">
    <property type="entry name" value="Peroxisomal biogenesis factor 6"/>
    <property type="match status" value="1"/>
</dbReference>
<evidence type="ECO:0000256" key="3">
    <source>
        <dbReference type="ARBA" id="ARBA00022593"/>
    </source>
</evidence>
<dbReference type="FunFam" id="3.40.50.300:FF:001716">
    <property type="entry name" value="Peroxisome biogenesis protein 6"/>
    <property type="match status" value="1"/>
</dbReference>
<evidence type="ECO:0000256" key="5">
    <source>
        <dbReference type="ARBA" id="ARBA00022801"/>
    </source>
</evidence>
<keyword evidence="3" id="KW-0962">Peroxisome biogenesis</keyword>
<dbReference type="PROSITE" id="PS00674">
    <property type="entry name" value="AAA"/>
    <property type="match status" value="1"/>
</dbReference>
<comment type="subcellular location">
    <subcellularLocation>
        <location evidence="1">Membrane</location>
    </subcellularLocation>
</comment>
<dbReference type="PANTHER" id="PTHR23077:SF9">
    <property type="entry name" value="PEROXISOMAL ATPASE PEX6"/>
    <property type="match status" value="1"/>
</dbReference>
<evidence type="ECO:0000256" key="8">
    <source>
        <dbReference type="ARBA" id="ARBA00034811"/>
    </source>
</evidence>
<keyword evidence="6" id="KW-0067">ATP-binding</keyword>
<dbReference type="FunFam" id="1.10.8.60:FF:000077">
    <property type="entry name" value="Peroxisome biogenesis protein 6"/>
    <property type="match status" value="1"/>
</dbReference>
<keyword evidence="7" id="KW-0472">Membrane</keyword>
<dbReference type="InterPro" id="IPR027417">
    <property type="entry name" value="P-loop_NTPase"/>
</dbReference>
<sequence length="807" mass="88616">MLVFPSCTFPSDESSLLDHEVAYLSPILAFNLGLHVSCLKLLVHQGNETLLSLFESRFDDEKCKDAGEGSVINVGLEPFTQLPRFASHLRVSFIKIPECGTLGSLKGHSSIESEHRQEMIDLSLTRYFEVDRFITRGDIFNICIRWNCNSTFCIPCEQRTQNKSDEIIYFKVMAMEPSGEAILRVNHTQTALVLGGSVASALPPDPLIDGRKGFVPSQRETLKILASVLCPPLCPSALSSKFRVAVLLHGLEGCGKRTVVRYIAHCLGLHIVEFSCHIFMASSDKKASVALAQAFLTAQRYSPTILLLRHFDVFRNLGSQEGSQSDQVGLSSEVASVIRKFTEPDAADDDYFKENYNSDFLGKNTERIGGHQVLLVATAESTEGLPPTVRRCFSHEIGMGPLTEEQRVEILSQSLQSCSKLLSNTRLEDAVKDMVAQTSGFLPRDLCALVADAGASLISKNNVQAGSIGPGESDILIKGQTLHDNKSCTALSHIVRKEHLAEALDRSKKRNASALGTPKVPNVKWEDVGGLEDVKKSILDTVQLPLLHKDLFSSGLRKRSGVLLYGPPGTGKTLLAKAVATECSLNFLSVKGPELINMYIGESEKNVRDIFQKARSARPCVIFFDELDSLAPARGASGDSGGVMDRVVSQMLAEIDGLSDSTQDLFIIGASNRPDLIDPALLRPGRFDKLLYVGVNSDASYRERVLRALTRKFTLHEDVSLYSIAKKCPPNFTGADMYALCADAWFQAAKRKVLNSDPESSKGNQVDSVIIEHRDFVKVLRELSPSLSMAELKKYELLRDQFEGASI</sequence>
<dbReference type="Gene3D" id="1.10.8.60">
    <property type="match status" value="1"/>
</dbReference>
<dbReference type="GO" id="GO:0016558">
    <property type="term" value="P:protein import into peroxisome matrix"/>
    <property type="evidence" value="ECO:0007669"/>
    <property type="project" value="TreeGrafter"/>
</dbReference>
<dbReference type="SMART" id="SM00382">
    <property type="entry name" value="AAA"/>
    <property type="match status" value="2"/>
</dbReference>
<reference evidence="12" key="1">
    <citation type="submission" date="2018-02" db="EMBL/GenBank/DDBJ databases">
        <title>Rhizophora mucronata_Transcriptome.</title>
        <authorList>
            <person name="Meera S.P."/>
            <person name="Sreeshan A."/>
            <person name="Augustine A."/>
        </authorList>
    </citation>
    <scope>NUCLEOTIDE SEQUENCE</scope>
    <source>
        <tissue evidence="12">Leaf</tissue>
    </source>
</reference>
<evidence type="ECO:0000256" key="2">
    <source>
        <dbReference type="ARBA" id="ARBA00006914"/>
    </source>
</evidence>
<feature type="domain" description="AAA+ ATPase" evidence="11">
    <location>
        <begin position="242"/>
        <end position="403"/>
    </location>
</feature>
<dbReference type="InterPro" id="IPR047533">
    <property type="entry name" value="RecA-like_PEX6_r2"/>
</dbReference>
<keyword evidence="4" id="KW-0547">Nucleotide-binding</keyword>
<evidence type="ECO:0000256" key="6">
    <source>
        <dbReference type="ARBA" id="ARBA00022840"/>
    </source>
</evidence>
<dbReference type="InterPro" id="IPR003960">
    <property type="entry name" value="ATPase_AAA_CS"/>
</dbReference>
<proteinExistence type="inferred from homology"/>
<evidence type="ECO:0000313" key="12">
    <source>
        <dbReference type="EMBL" id="MBX27013.1"/>
    </source>
</evidence>
<evidence type="ECO:0000256" key="1">
    <source>
        <dbReference type="ARBA" id="ARBA00004370"/>
    </source>
</evidence>
<comment type="catalytic activity">
    <reaction evidence="10">
        <text>ATP + H2O = ADP + phosphate + H(+)</text>
        <dbReference type="Rhea" id="RHEA:13065"/>
        <dbReference type="ChEBI" id="CHEBI:15377"/>
        <dbReference type="ChEBI" id="CHEBI:15378"/>
        <dbReference type="ChEBI" id="CHEBI:30616"/>
        <dbReference type="ChEBI" id="CHEBI:43474"/>
        <dbReference type="ChEBI" id="CHEBI:456216"/>
    </reaction>
    <physiologicalReaction direction="left-to-right" evidence="10">
        <dbReference type="Rhea" id="RHEA:13066"/>
    </physiologicalReaction>
</comment>
<evidence type="ECO:0000256" key="10">
    <source>
        <dbReference type="ARBA" id="ARBA00048778"/>
    </source>
</evidence>
<comment type="similarity">
    <text evidence="2">Belongs to the AAA ATPase family.</text>
</comment>
<dbReference type="AlphaFoldDB" id="A0A2P2M9X4"/>
<dbReference type="PANTHER" id="PTHR23077">
    <property type="entry name" value="AAA-FAMILY ATPASE"/>
    <property type="match status" value="1"/>
</dbReference>
<dbReference type="GO" id="GO:0005524">
    <property type="term" value="F:ATP binding"/>
    <property type="evidence" value="ECO:0007669"/>
    <property type="project" value="UniProtKB-KW"/>
</dbReference>
<protein>
    <recommendedName>
        <fullName evidence="8">Peroxisomal ATPase PEX6</fullName>
    </recommendedName>
    <alternativeName>
        <fullName evidence="9">Peroxin-6</fullName>
    </alternativeName>
</protein>
<name>A0A2P2M9X4_RHIMU</name>
<dbReference type="InterPro" id="IPR003593">
    <property type="entry name" value="AAA+_ATPase"/>
</dbReference>
<dbReference type="Pfam" id="PF00004">
    <property type="entry name" value="AAA"/>
    <property type="match status" value="2"/>
</dbReference>
<dbReference type="GO" id="GO:0005778">
    <property type="term" value="C:peroxisomal membrane"/>
    <property type="evidence" value="ECO:0007669"/>
    <property type="project" value="TreeGrafter"/>
</dbReference>
<evidence type="ECO:0000256" key="9">
    <source>
        <dbReference type="ARBA" id="ARBA00034920"/>
    </source>
</evidence>
<evidence type="ECO:0000259" key="11">
    <source>
        <dbReference type="SMART" id="SM00382"/>
    </source>
</evidence>